<feature type="transmembrane region" description="Helical" evidence="1">
    <location>
        <begin position="104"/>
        <end position="127"/>
    </location>
</feature>
<keyword evidence="1" id="KW-1133">Transmembrane helix</keyword>
<keyword evidence="3" id="KW-1185">Reference proteome</keyword>
<dbReference type="SUPFAM" id="SSF81321">
    <property type="entry name" value="Family A G protein-coupled receptor-like"/>
    <property type="match status" value="1"/>
</dbReference>
<feature type="transmembrane region" description="Helical" evidence="1">
    <location>
        <begin position="36"/>
        <end position="58"/>
    </location>
</feature>
<evidence type="ECO:0000313" key="2">
    <source>
        <dbReference type="EMBL" id="KAI1698072.1"/>
    </source>
</evidence>
<evidence type="ECO:0000256" key="1">
    <source>
        <dbReference type="SAM" id="Phobius"/>
    </source>
</evidence>
<feature type="transmembrane region" description="Helical" evidence="1">
    <location>
        <begin position="268"/>
        <end position="291"/>
    </location>
</feature>
<feature type="transmembrane region" description="Helical" evidence="1">
    <location>
        <begin position="148"/>
        <end position="170"/>
    </location>
</feature>
<dbReference type="Proteomes" id="UP001201812">
    <property type="component" value="Unassembled WGS sequence"/>
</dbReference>
<dbReference type="PANTHER" id="PTHR23021">
    <property type="entry name" value="SERPENTINE RECEPTOR, CLASS T"/>
    <property type="match status" value="1"/>
</dbReference>
<dbReference type="EMBL" id="JAKKPZ010000236">
    <property type="protein sequence ID" value="KAI1698072.1"/>
    <property type="molecule type" value="Genomic_DNA"/>
</dbReference>
<feature type="transmembrane region" description="Helical" evidence="1">
    <location>
        <begin position="70"/>
        <end position="92"/>
    </location>
</feature>
<gene>
    <name evidence="2" type="ORF">DdX_18118</name>
</gene>
<reference evidence="2" key="1">
    <citation type="submission" date="2022-01" db="EMBL/GenBank/DDBJ databases">
        <title>Genome Sequence Resource for Two Populations of Ditylenchus destructor, the Migratory Endoparasitic Phytonematode.</title>
        <authorList>
            <person name="Zhang H."/>
            <person name="Lin R."/>
            <person name="Xie B."/>
        </authorList>
    </citation>
    <scope>NUCLEOTIDE SEQUENCE</scope>
    <source>
        <strain evidence="2">BazhouSP</strain>
    </source>
</reference>
<proteinExistence type="predicted"/>
<evidence type="ECO:0000313" key="3">
    <source>
        <dbReference type="Proteomes" id="UP001201812"/>
    </source>
</evidence>
<sequence length="361" mass="41343">MSAYIFHRDEYERLYNCSLYDVDSIPVESRRREVHGWSLIVLFVMFEVLYIPCILGIYKHMQNAAYRIMFYIAILDIFVMWICGYLTGYLAINGDVFCNRPTLIYFAGIGGLAFWYAESAATLLLAFNRCLEAWSPHWAHVLFSGGKAWYWVLGITAYASTGAFFFKPILFSSIPFSWFYNPHVGYIDDFGATYSNVFLQAHNVVIIGGLIGLYTIFSISIFLKMKYYKDTKVTMTRKSKGPFIQVFLISSLNVGDVSIYMIMQFVAISPFLIVFSSFGWLCIHGLPCLIYMTMNKSIRRECYRYALILINFRKIRISVILPSVSAISHTGHPSQHSHSAQQPHTRSAVTRNFATSSVKFG</sequence>
<dbReference type="Gene3D" id="1.20.1070.10">
    <property type="entry name" value="Rhodopsin 7-helix transmembrane proteins"/>
    <property type="match status" value="1"/>
</dbReference>
<name>A0AAD4MLT2_9BILA</name>
<organism evidence="2 3">
    <name type="scientific">Ditylenchus destructor</name>
    <dbReference type="NCBI Taxonomy" id="166010"/>
    <lineage>
        <taxon>Eukaryota</taxon>
        <taxon>Metazoa</taxon>
        <taxon>Ecdysozoa</taxon>
        <taxon>Nematoda</taxon>
        <taxon>Chromadorea</taxon>
        <taxon>Rhabditida</taxon>
        <taxon>Tylenchina</taxon>
        <taxon>Tylenchomorpha</taxon>
        <taxon>Sphaerularioidea</taxon>
        <taxon>Anguinidae</taxon>
        <taxon>Anguininae</taxon>
        <taxon>Ditylenchus</taxon>
    </lineage>
</organism>
<comment type="caution">
    <text evidence="2">The sequence shown here is derived from an EMBL/GenBank/DDBJ whole genome shotgun (WGS) entry which is preliminary data.</text>
</comment>
<feature type="transmembrane region" description="Helical" evidence="1">
    <location>
        <begin position="204"/>
        <end position="223"/>
    </location>
</feature>
<accession>A0AAD4MLT2</accession>
<keyword evidence="1" id="KW-0812">Transmembrane</keyword>
<dbReference type="AlphaFoldDB" id="A0AAD4MLT2"/>
<dbReference type="InterPro" id="IPR019425">
    <property type="entry name" value="7TM_GPCR_serpentine_rcpt_Srt"/>
</dbReference>
<feature type="transmembrane region" description="Helical" evidence="1">
    <location>
        <begin position="243"/>
        <end position="262"/>
    </location>
</feature>
<dbReference type="Pfam" id="PF10321">
    <property type="entry name" value="7TM_GPCR_Srt"/>
    <property type="match status" value="1"/>
</dbReference>
<dbReference type="PANTHER" id="PTHR23021:SF11">
    <property type="entry name" value="SERPENTINE RECEPTOR, CLASS T"/>
    <property type="match status" value="1"/>
</dbReference>
<protein>
    <submittedName>
        <fullName evidence="2">Serpentine type 7TM GPCR chemoreceptor srt domain-containing protein</fullName>
    </submittedName>
</protein>
<keyword evidence="1" id="KW-0472">Membrane</keyword>